<keyword evidence="5 6" id="KW-0472">Membrane</keyword>
<keyword evidence="2 6" id="KW-0812">Transmembrane</keyword>
<evidence type="ECO:0000313" key="7">
    <source>
        <dbReference type="EMBL" id="EGF23877.1"/>
    </source>
</evidence>
<dbReference type="GO" id="GO:0005886">
    <property type="term" value="C:plasma membrane"/>
    <property type="evidence" value="ECO:0007669"/>
    <property type="project" value="TreeGrafter"/>
</dbReference>
<evidence type="ECO:0000313" key="8">
    <source>
        <dbReference type="Proteomes" id="UP000005947"/>
    </source>
</evidence>
<dbReference type="GO" id="GO:0032153">
    <property type="term" value="C:cell division site"/>
    <property type="evidence" value="ECO:0007669"/>
    <property type="project" value="TreeGrafter"/>
</dbReference>
<sequence length="430" mass="45923">MSMKKSLNTKQLYKFAHAHKRNAFSGAHATKRSSLTSNGFRSSIAVALARLAGFKSTYGRFNGPLYLMQLLPALLIVAFGALIIYTASLSIPKASFVRHVGGIVFGLVLAAALWKYDYRAFSRMNSSLLVLVVILILLPLIPGLGVQAKGLTGWVKLPLLGLRFQPSEPAKIVVILLMASLGSAYNGKIDSLKDYLKLCAILCVPFILILLQPDLGTGLIVMVVGAAIIICSGAKKTWVLSTIALIVLLAAVVIFCSMTEGLPHILKQYQMNRLIVFVDPTVDPGGFGYNLQQAKIAVGSGGIWGKGIGGASQAGSGFLPEAHTDFVFALLAEEFGFVGSCILLALFGLMIFSTLLLAQKIELPFGKLVLVGCATMWAFQLLQNVGMCIGIMPITGIPLPFVSFGSSSMVAQLLSVGLVQSVWHHRPKAA</sequence>
<feature type="transmembrane region" description="Helical" evidence="6">
    <location>
        <begin position="401"/>
        <end position="423"/>
    </location>
</feature>
<reference evidence="7 8" key="1">
    <citation type="submission" date="2011-02" db="EMBL/GenBank/DDBJ databases">
        <authorList>
            <person name="Muzny D."/>
            <person name="Qin X."/>
            <person name="Buhay C."/>
            <person name="Dugan-Rocha S."/>
            <person name="Ding Y."/>
            <person name="Chen G."/>
            <person name="Hawes A."/>
            <person name="Holder M."/>
            <person name="Jhangiani S."/>
            <person name="Johnson A."/>
            <person name="Khan Z."/>
            <person name="Li Z."/>
            <person name="Liu W."/>
            <person name="Liu X."/>
            <person name="Perez L."/>
            <person name="Shen H."/>
            <person name="Wang Q."/>
            <person name="Watt J."/>
            <person name="Xi L."/>
            <person name="Xin Y."/>
            <person name="Zhou J."/>
            <person name="Deng J."/>
            <person name="Jiang H."/>
            <person name="Liu Y."/>
            <person name="Qu J."/>
            <person name="Song X.-Z."/>
            <person name="Zhang L."/>
            <person name="Villasana D."/>
            <person name="Johnson A."/>
            <person name="Liu J."/>
            <person name="Liyanage D."/>
            <person name="Lorensuhewa L."/>
            <person name="Robinson T."/>
            <person name="Song A."/>
            <person name="Song B.-B."/>
            <person name="Dinh H."/>
            <person name="Thornton R."/>
            <person name="Coyle M."/>
            <person name="Francisco L."/>
            <person name="Jackson L."/>
            <person name="Javaid M."/>
            <person name="Korchina V."/>
            <person name="Kovar C."/>
            <person name="Mata R."/>
            <person name="Mathew T."/>
            <person name="Ngo R."/>
            <person name="Nguyen L."/>
            <person name="Nguyen N."/>
            <person name="Okwuonu G."/>
            <person name="Ongeri F."/>
            <person name="Pham C."/>
            <person name="Simmons D."/>
            <person name="Wilczek-Boney K."/>
            <person name="Hale W."/>
            <person name="Jakkamsetti A."/>
            <person name="Pham P."/>
            <person name="Ruth R."/>
            <person name="San Lucas F."/>
            <person name="Warren J."/>
            <person name="Zhang J."/>
            <person name="Zhao Z."/>
            <person name="Zhou C."/>
            <person name="Zhu D."/>
            <person name="Lee S."/>
            <person name="Bess C."/>
            <person name="Blankenburg K."/>
            <person name="Forbes L."/>
            <person name="Fu Q."/>
            <person name="Gubbala S."/>
            <person name="Hirani K."/>
            <person name="Jayaseelan J.C."/>
            <person name="Lara F."/>
            <person name="Munidasa M."/>
            <person name="Palculict T."/>
            <person name="Patil S."/>
            <person name="Pu L.-L."/>
            <person name="Saada N."/>
            <person name="Tang L."/>
            <person name="Weissenberger G."/>
            <person name="Zhu Y."/>
            <person name="Hemphill L."/>
            <person name="Shang Y."/>
            <person name="Youmans B."/>
            <person name="Ayvaz T."/>
            <person name="Ross M."/>
            <person name="Santibanez J."/>
            <person name="Aqrawi P."/>
            <person name="Gross S."/>
            <person name="Joshi V."/>
            <person name="Fowler G."/>
            <person name="Nazareth L."/>
            <person name="Reid J."/>
            <person name="Worley K."/>
            <person name="Petrosino J."/>
            <person name="Highlander S."/>
            <person name="Gibbs R."/>
        </authorList>
    </citation>
    <scope>NUCLEOTIDE SEQUENCE [LARGE SCALE GENOMIC DNA]</scope>
    <source>
        <strain evidence="7 8">DSM 15829</strain>
    </source>
</reference>
<feature type="transmembrane region" description="Helical" evidence="6">
    <location>
        <begin position="369"/>
        <end position="395"/>
    </location>
</feature>
<accession>F1T5E6</accession>
<comment type="caution">
    <text evidence="7">The sequence shown here is derived from an EMBL/GenBank/DDBJ whole genome shotgun (WGS) entry which is preliminary data.</text>
</comment>
<evidence type="ECO:0000256" key="1">
    <source>
        <dbReference type="ARBA" id="ARBA00004141"/>
    </source>
</evidence>
<gene>
    <name evidence="7" type="ORF">HMPREF0091_10824</name>
</gene>
<evidence type="ECO:0000256" key="5">
    <source>
        <dbReference type="ARBA" id="ARBA00023136"/>
    </source>
</evidence>
<dbReference type="InterPro" id="IPR001182">
    <property type="entry name" value="FtsW/RodA"/>
</dbReference>
<keyword evidence="3" id="KW-0133">Cell shape</keyword>
<dbReference type="Proteomes" id="UP000005947">
    <property type="component" value="Unassembled WGS sequence"/>
</dbReference>
<dbReference type="PANTHER" id="PTHR30474">
    <property type="entry name" value="CELL CYCLE PROTEIN"/>
    <property type="match status" value="1"/>
</dbReference>
<evidence type="ECO:0000256" key="4">
    <source>
        <dbReference type="ARBA" id="ARBA00022989"/>
    </source>
</evidence>
<feature type="transmembrane region" description="Helical" evidence="6">
    <location>
        <begin position="243"/>
        <end position="266"/>
    </location>
</feature>
<feature type="transmembrane region" description="Helical" evidence="6">
    <location>
        <begin position="335"/>
        <end position="357"/>
    </location>
</feature>
<organism evidence="7 8">
    <name type="scientific">Fannyhessea vaginae DSM 15829</name>
    <dbReference type="NCBI Taxonomy" id="525256"/>
    <lineage>
        <taxon>Bacteria</taxon>
        <taxon>Bacillati</taxon>
        <taxon>Actinomycetota</taxon>
        <taxon>Coriobacteriia</taxon>
        <taxon>Coriobacteriales</taxon>
        <taxon>Atopobiaceae</taxon>
        <taxon>Fannyhessea</taxon>
    </lineage>
</organism>
<dbReference type="Pfam" id="PF01098">
    <property type="entry name" value="FTSW_RODA_SPOVE"/>
    <property type="match status" value="1"/>
</dbReference>
<feature type="transmembrane region" description="Helical" evidence="6">
    <location>
        <begin position="96"/>
        <end position="116"/>
    </location>
</feature>
<dbReference type="AlphaFoldDB" id="F1T5E6"/>
<dbReference type="eggNOG" id="COG0772">
    <property type="taxonomic scope" value="Bacteria"/>
</dbReference>
<dbReference type="GO" id="GO:0015648">
    <property type="term" value="F:lipid-linked peptidoglycan transporter activity"/>
    <property type="evidence" value="ECO:0007669"/>
    <property type="project" value="TreeGrafter"/>
</dbReference>
<keyword evidence="8" id="KW-1185">Reference proteome</keyword>
<proteinExistence type="predicted"/>
<evidence type="ECO:0000256" key="2">
    <source>
        <dbReference type="ARBA" id="ARBA00022692"/>
    </source>
</evidence>
<dbReference type="GO" id="GO:0008360">
    <property type="term" value="P:regulation of cell shape"/>
    <property type="evidence" value="ECO:0007669"/>
    <property type="project" value="UniProtKB-KW"/>
</dbReference>
<protein>
    <submittedName>
        <fullName evidence="7">Cell cycle protein, FtsW/RodA/SpoVE family</fullName>
    </submittedName>
</protein>
<keyword evidence="4 6" id="KW-1133">Transmembrane helix</keyword>
<dbReference type="GO" id="GO:0051301">
    <property type="term" value="P:cell division"/>
    <property type="evidence" value="ECO:0007669"/>
    <property type="project" value="InterPro"/>
</dbReference>
<name>F1T5E6_9ACTN</name>
<evidence type="ECO:0000256" key="3">
    <source>
        <dbReference type="ARBA" id="ARBA00022960"/>
    </source>
</evidence>
<dbReference type="EMBL" id="ACGK02000001">
    <property type="protein sequence ID" value="EGF23877.1"/>
    <property type="molecule type" value="Genomic_DNA"/>
</dbReference>
<feature type="transmembrane region" description="Helical" evidence="6">
    <location>
        <begin position="217"/>
        <end position="234"/>
    </location>
</feature>
<feature type="transmembrane region" description="Helical" evidence="6">
    <location>
        <begin position="65"/>
        <end position="84"/>
    </location>
</feature>
<comment type="subcellular location">
    <subcellularLocation>
        <location evidence="1">Membrane</location>
        <topology evidence="1">Multi-pass membrane protein</topology>
    </subcellularLocation>
</comment>
<evidence type="ECO:0000256" key="6">
    <source>
        <dbReference type="SAM" id="Phobius"/>
    </source>
</evidence>
<feature type="transmembrane region" description="Helical" evidence="6">
    <location>
        <begin position="128"/>
        <end position="148"/>
    </location>
</feature>